<reference evidence="2" key="1">
    <citation type="submission" date="2018-06" db="EMBL/GenBank/DDBJ databases">
        <authorList>
            <person name="Zhirakovskaya E."/>
        </authorList>
    </citation>
    <scope>NUCLEOTIDE SEQUENCE</scope>
</reference>
<dbReference type="PROSITE" id="PS50914">
    <property type="entry name" value="BON"/>
    <property type="match status" value="1"/>
</dbReference>
<dbReference type="InterPro" id="IPR007055">
    <property type="entry name" value="BON_dom"/>
</dbReference>
<gene>
    <name evidence="2" type="ORF">MNBD_GAMMA21-2084</name>
</gene>
<evidence type="ECO:0000259" key="1">
    <source>
        <dbReference type="PROSITE" id="PS50914"/>
    </source>
</evidence>
<organism evidence="2">
    <name type="scientific">hydrothermal vent metagenome</name>
    <dbReference type="NCBI Taxonomy" id="652676"/>
    <lineage>
        <taxon>unclassified sequences</taxon>
        <taxon>metagenomes</taxon>
        <taxon>ecological metagenomes</taxon>
    </lineage>
</organism>
<proteinExistence type="predicted"/>
<dbReference type="InterPro" id="IPR051686">
    <property type="entry name" value="Lipoprotein_DolP"/>
</dbReference>
<evidence type="ECO:0000313" key="2">
    <source>
        <dbReference type="EMBL" id="VAW91037.1"/>
    </source>
</evidence>
<dbReference type="SMART" id="SM00749">
    <property type="entry name" value="BON"/>
    <property type="match status" value="1"/>
</dbReference>
<name>A0A3B0ZUL5_9ZZZZ</name>
<dbReference type="PANTHER" id="PTHR34606">
    <property type="entry name" value="BON DOMAIN-CONTAINING PROTEIN"/>
    <property type="match status" value="1"/>
</dbReference>
<dbReference type="Pfam" id="PF04972">
    <property type="entry name" value="BON"/>
    <property type="match status" value="1"/>
</dbReference>
<protein>
    <recommendedName>
        <fullName evidence="1">BON domain-containing protein</fullName>
    </recommendedName>
</protein>
<dbReference type="PANTHER" id="PTHR34606:SF16">
    <property type="entry name" value="BON DOMAIN-CONTAINING PROTEIN"/>
    <property type="match status" value="1"/>
</dbReference>
<accession>A0A3B0ZUL5</accession>
<sequence>MNLLQRYLILVTLSLATGLSGCSATPVRESTGEFFDSSLITAKVKARLVDDRVTSAFRIKVSTHKGVVSLSGYVSSDYEKDHASIIANGVNGVKGIENGLVIQTVD</sequence>
<dbReference type="AlphaFoldDB" id="A0A3B0ZUL5"/>
<dbReference type="EMBL" id="UOFR01000009">
    <property type="protein sequence ID" value="VAW91037.1"/>
    <property type="molecule type" value="Genomic_DNA"/>
</dbReference>
<dbReference type="PROSITE" id="PS51257">
    <property type="entry name" value="PROKAR_LIPOPROTEIN"/>
    <property type="match status" value="1"/>
</dbReference>
<dbReference type="Gene3D" id="3.30.1340.30">
    <property type="match status" value="1"/>
</dbReference>
<feature type="domain" description="BON" evidence="1">
    <location>
        <begin position="36"/>
        <end position="104"/>
    </location>
</feature>
<dbReference type="InterPro" id="IPR014004">
    <property type="entry name" value="Transpt-assoc_nodulatn_dom_bac"/>
</dbReference>